<keyword evidence="7" id="KW-1185">Reference proteome</keyword>
<keyword evidence="4" id="KW-0676">Redox-active center</keyword>
<dbReference type="GO" id="GO:0005737">
    <property type="term" value="C:cytoplasm"/>
    <property type="evidence" value="ECO:0007669"/>
    <property type="project" value="TreeGrafter"/>
</dbReference>
<dbReference type="Gene3D" id="3.40.30.10">
    <property type="entry name" value="Glutaredoxin"/>
    <property type="match status" value="1"/>
</dbReference>
<dbReference type="STRING" id="3088.A0A383VPF8"/>
<dbReference type="PROSITE" id="PS00194">
    <property type="entry name" value="THIOREDOXIN_1"/>
    <property type="match status" value="1"/>
</dbReference>
<dbReference type="EMBL" id="FNXT01000731">
    <property type="protein sequence ID" value="SZX66699.1"/>
    <property type="molecule type" value="Genomic_DNA"/>
</dbReference>
<feature type="domain" description="Thioredoxin" evidence="5">
    <location>
        <begin position="13"/>
        <end position="146"/>
    </location>
</feature>
<dbReference type="InterPro" id="IPR013766">
    <property type="entry name" value="Thioredoxin_domain"/>
</dbReference>
<evidence type="ECO:0000259" key="5">
    <source>
        <dbReference type="PROSITE" id="PS51352"/>
    </source>
</evidence>
<evidence type="ECO:0000256" key="3">
    <source>
        <dbReference type="ARBA" id="ARBA00023157"/>
    </source>
</evidence>
<name>A0A383VPF8_TETOB</name>
<organism evidence="6 7">
    <name type="scientific">Tetradesmus obliquus</name>
    <name type="common">Green alga</name>
    <name type="synonym">Acutodesmus obliquus</name>
    <dbReference type="NCBI Taxonomy" id="3088"/>
    <lineage>
        <taxon>Eukaryota</taxon>
        <taxon>Viridiplantae</taxon>
        <taxon>Chlorophyta</taxon>
        <taxon>core chlorophytes</taxon>
        <taxon>Chlorophyceae</taxon>
        <taxon>CS clade</taxon>
        <taxon>Sphaeropleales</taxon>
        <taxon>Scenedesmaceae</taxon>
        <taxon>Tetradesmus</taxon>
    </lineage>
</organism>
<dbReference type="FunFam" id="3.40.30.10:FF:000001">
    <property type="entry name" value="Thioredoxin"/>
    <property type="match status" value="1"/>
</dbReference>
<dbReference type="PANTHER" id="PTHR45663:SF11">
    <property type="entry name" value="GEO12009P1"/>
    <property type="match status" value="1"/>
</dbReference>
<evidence type="ECO:0000256" key="1">
    <source>
        <dbReference type="ARBA" id="ARBA00022448"/>
    </source>
</evidence>
<evidence type="ECO:0000313" key="6">
    <source>
        <dbReference type="EMBL" id="SZX66699.1"/>
    </source>
</evidence>
<dbReference type="PANTHER" id="PTHR45663">
    <property type="entry name" value="GEO12009P1"/>
    <property type="match status" value="1"/>
</dbReference>
<accession>A0A383VPF8</accession>
<dbReference type="PRINTS" id="PR00421">
    <property type="entry name" value="THIOREDOXIN"/>
</dbReference>
<dbReference type="InterPro" id="IPR017937">
    <property type="entry name" value="Thioredoxin_CS"/>
</dbReference>
<keyword evidence="2" id="KW-0249">Electron transport</keyword>
<reference evidence="6 7" key="1">
    <citation type="submission" date="2016-10" db="EMBL/GenBank/DDBJ databases">
        <authorList>
            <person name="Cai Z."/>
        </authorList>
    </citation>
    <scope>NUCLEOTIDE SEQUENCE [LARGE SCALE GENOMIC DNA]</scope>
</reference>
<evidence type="ECO:0000256" key="4">
    <source>
        <dbReference type="ARBA" id="ARBA00023284"/>
    </source>
</evidence>
<dbReference type="GO" id="GO:0015035">
    <property type="term" value="F:protein-disulfide reductase activity"/>
    <property type="evidence" value="ECO:0007669"/>
    <property type="project" value="InterPro"/>
</dbReference>
<sequence length="146" mass="15699">MALAQRTLRSSCASTGRPAAFSAAPRPVVQRRALLCRSAGVTAGPVTDDTFKELVLDSSVPVMVDFWAPWCGPCRMIAPLIDELASEYSGKMVCFKLNTDESPGVATEYGIRSIPTVMIFKGGKKMETIIGAVPKASLVQSLEKYL</sequence>
<dbReference type="InterPro" id="IPR005746">
    <property type="entry name" value="Thioredoxin"/>
</dbReference>
<dbReference type="NCBIfam" id="TIGR01068">
    <property type="entry name" value="thioredoxin"/>
    <property type="match status" value="1"/>
</dbReference>
<dbReference type="CDD" id="cd02947">
    <property type="entry name" value="TRX_family"/>
    <property type="match status" value="1"/>
</dbReference>
<keyword evidence="3" id="KW-1015">Disulfide bond</keyword>
<dbReference type="Pfam" id="PF00085">
    <property type="entry name" value="Thioredoxin"/>
    <property type="match status" value="1"/>
</dbReference>
<proteinExistence type="predicted"/>
<gene>
    <name evidence="6" type="ORF">BQ4739_LOCUS7117</name>
</gene>
<keyword evidence="1" id="KW-0813">Transport</keyword>
<dbReference type="Proteomes" id="UP000256970">
    <property type="component" value="Unassembled WGS sequence"/>
</dbReference>
<dbReference type="SUPFAM" id="SSF52833">
    <property type="entry name" value="Thioredoxin-like"/>
    <property type="match status" value="1"/>
</dbReference>
<dbReference type="InterPro" id="IPR036249">
    <property type="entry name" value="Thioredoxin-like_sf"/>
</dbReference>
<dbReference type="AlphaFoldDB" id="A0A383VPF8"/>
<evidence type="ECO:0000313" key="7">
    <source>
        <dbReference type="Proteomes" id="UP000256970"/>
    </source>
</evidence>
<protein>
    <recommendedName>
        <fullName evidence="5">Thioredoxin domain-containing protein</fullName>
    </recommendedName>
</protein>
<dbReference type="PROSITE" id="PS51352">
    <property type="entry name" value="THIOREDOXIN_2"/>
    <property type="match status" value="1"/>
</dbReference>
<evidence type="ECO:0000256" key="2">
    <source>
        <dbReference type="ARBA" id="ARBA00022982"/>
    </source>
</evidence>